<comment type="caution">
    <text evidence="3">The sequence shown here is derived from an EMBL/GenBank/DDBJ whole genome shotgun (WGS) entry which is preliminary data.</text>
</comment>
<evidence type="ECO:0000259" key="2">
    <source>
        <dbReference type="Pfam" id="PF07716"/>
    </source>
</evidence>
<feature type="domain" description="BZIP" evidence="2">
    <location>
        <begin position="106"/>
        <end position="140"/>
    </location>
</feature>
<feature type="region of interest" description="Disordered" evidence="1">
    <location>
        <begin position="27"/>
        <end position="140"/>
    </location>
</feature>
<dbReference type="Pfam" id="PF07716">
    <property type="entry name" value="bZIP_2"/>
    <property type="match status" value="1"/>
</dbReference>
<name>A0A8S1IJU4_9CHLO</name>
<dbReference type="AlphaFoldDB" id="A0A8S1IJU4"/>
<dbReference type="SUPFAM" id="SSF57959">
    <property type="entry name" value="Leucine zipper domain"/>
    <property type="match status" value="1"/>
</dbReference>
<protein>
    <recommendedName>
        <fullName evidence="2">BZIP domain-containing protein</fullName>
    </recommendedName>
</protein>
<dbReference type="InterPro" id="IPR004827">
    <property type="entry name" value="bZIP"/>
</dbReference>
<feature type="compositionally biased region" description="Basic and acidic residues" evidence="1">
    <location>
        <begin position="104"/>
        <end position="117"/>
    </location>
</feature>
<dbReference type="CDD" id="cd14688">
    <property type="entry name" value="bZIP_YAP"/>
    <property type="match status" value="1"/>
</dbReference>
<dbReference type="InterPro" id="IPR046347">
    <property type="entry name" value="bZIP_sf"/>
</dbReference>
<dbReference type="Gene3D" id="1.20.5.170">
    <property type="match status" value="1"/>
</dbReference>
<evidence type="ECO:0000256" key="1">
    <source>
        <dbReference type="SAM" id="MobiDB-lite"/>
    </source>
</evidence>
<dbReference type="GO" id="GO:0003700">
    <property type="term" value="F:DNA-binding transcription factor activity"/>
    <property type="evidence" value="ECO:0007669"/>
    <property type="project" value="InterPro"/>
</dbReference>
<feature type="compositionally biased region" description="Low complexity" evidence="1">
    <location>
        <begin position="55"/>
        <end position="83"/>
    </location>
</feature>
<evidence type="ECO:0000313" key="3">
    <source>
        <dbReference type="EMBL" id="CAD7694809.1"/>
    </source>
</evidence>
<sequence length="140" mass="13784">MDSQVVEGMGVLGREGCAGWKDPALVGASHVTAPGDGASGSTGKSDPCLGHGLSADGQPGPGAALLGGEAAVSEIAGGQAQGAVQGGAGHGSAGPAGSDGGKGGGDRRKPRNRDAQKSFRMRQKQRIADLGSEIRRLEEK</sequence>
<keyword evidence="4" id="KW-1185">Reference proteome</keyword>
<proteinExistence type="predicted"/>
<organism evidence="3 4">
    <name type="scientific">Ostreobium quekettii</name>
    <dbReference type="NCBI Taxonomy" id="121088"/>
    <lineage>
        <taxon>Eukaryota</taxon>
        <taxon>Viridiplantae</taxon>
        <taxon>Chlorophyta</taxon>
        <taxon>core chlorophytes</taxon>
        <taxon>Ulvophyceae</taxon>
        <taxon>TCBD clade</taxon>
        <taxon>Bryopsidales</taxon>
        <taxon>Ostreobineae</taxon>
        <taxon>Ostreobiaceae</taxon>
        <taxon>Ostreobium</taxon>
    </lineage>
</organism>
<evidence type="ECO:0000313" key="4">
    <source>
        <dbReference type="Proteomes" id="UP000708148"/>
    </source>
</evidence>
<feature type="compositionally biased region" description="Gly residues" evidence="1">
    <location>
        <begin position="84"/>
        <end position="103"/>
    </location>
</feature>
<dbReference type="Proteomes" id="UP000708148">
    <property type="component" value="Unassembled WGS sequence"/>
</dbReference>
<gene>
    <name evidence="3" type="ORF">OSTQU699_LOCUS172</name>
</gene>
<dbReference type="EMBL" id="CAJHUC010000278">
    <property type="protein sequence ID" value="CAD7694809.1"/>
    <property type="molecule type" value="Genomic_DNA"/>
</dbReference>
<feature type="non-terminal residue" evidence="3">
    <location>
        <position position="140"/>
    </location>
</feature>
<reference evidence="3" key="1">
    <citation type="submission" date="2020-12" db="EMBL/GenBank/DDBJ databases">
        <authorList>
            <person name="Iha C."/>
        </authorList>
    </citation>
    <scope>NUCLEOTIDE SEQUENCE</scope>
</reference>
<accession>A0A8S1IJU4</accession>